<organism evidence="1 2">
    <name type="scientific">Pseudomonas lundensis</name>
    <dbReference type="NCBI Taxonomy" id="86185"/>
    <lineage>
        <taxon>Bacteria</taxon>
        <taxon>Pseudomonadati</taxon>
        <taxon>Pseudomonadota</taxon>
        <taxon>Gammaproteobacteria</taxon>
        <taxon>Pseudomonadales</taxon>
        <taxon>Pseudomonadaceae</taxon>
        <taxon>Pseudomonas</taxon>
    </lineage>
</organism>
<name>A0A266NFS5_9PSED</name>
<dbReference type="AlphaFoldDB" id="A0A266NFS5"/>
<protein>
    <submittedName>
        <fullName evidence="1">Uncharacterized protein</fullName>
    </submittedName>
</protein>
<gene>
    <name evidence="1" type="ORF">CJF39_00670</name>
</gene>
<dbReference type="OrthoDB" id="6815433at2"/>
<dbReference type="Proteomes" id="UP000215788">
    <property type="component" value="Unassembled WGS sequence"/>
</dbReference>
<evidence type="ECO:0000313" key="1">
    <source>
        <dbReference type="EMBL" id="OZY61351.1"/>
    </source>
</evidence>
<reference evidence="1 2" key="1">
    <citation type="submission" date="2017-08" db="EMBL/GenBank/DDBJ databases">
        <title>Genomic and metabolic characterisation of spoilage-associated Pseudomonas species.</title>
        <authorList>
            <person name="Stanborough T."/>
            <person name="Fegan N."/>
            <person name="Powell S.M."/>
            <person name="Singh T."/>
            <person name="Tamplin M.L."/>
            <person name="Chandry P.S."/>
        </authorList>
    </citation>
    <scope>NUCLEOTIDE SEQUENCE [LARGE SCALE GENOMIC DNA]</scope>
    <source>
        <strain evidence="1 2">L1802</strain>
    </source>
</reference>
<accession>A0A266NFS5</accession>
<evidence type="ECO:0000313" key="2">
    <source>
        <dbReference type="Proteomes" id="UP000215788"/>
    </source>
</evidence>
<dbReference type="RefSeq" id="WP_094991693.1">
    <property type="nucleotide sequence ID" value="NZ_NQKI01000001.1"/>
</dbReference>
<comment type="caution">
    <text evidence="1">The sequence shown here is derived from an EMBL/GenBank/DDBJ whole genome shotgun (WGS) entry which is preliminary data.</text>
</comment>
<dbReference type="EMBL" id="NQKI01000001">
    <property type="protein sequence ID" value="OZY61351.1"/>
    <property type="molecule type" value="Genomic_DNA"/>
</dbReference>
<proteinExistence type="predicted"/>
<sequence>MTHKDELKTEGFWPSEHVGTAIKRETRTSSKSVQAGLFLPAVLYLYDDRLFSFGITAPEGAVIAQEMIGHSFFRNAIKVLIETDVPEIEVGDEVQAVWTVLSAEDFYEYRSDPVRVDSKNKDVLITLPDTEAVKFVGKKSEIVYFHMPQAGGVTPSPGRLVYVAPSLGPKPILKVMGVVDGVLDTTAHPDGIKVIIDPIANMHRYNALEIRWTQDSGIWVDSQHRMTVYPDQSMAFTIPPVVYQPHVGKRVLVQYFIFLGANMSPNLRWSASTLTQAEFNLI</sequence>